<dbReference type="InterPro" id="IPR050763">
    <property type="entry name" value="ABC_transporter_ATP-binding"/>
</dbReference>
<organism evidence="8 9">
    <name type="scientific">Saccharothrix mutabilis subsp. mutabilis</name>
    <dbReference type="NCBI Taxonomy" id="66855"/>
    <lineage>
        <taxon>Bacteria</taxon>
        <taxon>Bacillati</taxon>
        <taxon>Actinomycetota</taxon>
        <taxon>Actinomycetes</taxon>
        <taxon>Pseudonocardiales</taxon>
        <taxon>Pseudonocardiaceae</taxon>
        <taxon>Saccharothrix</taxon>
    </lineage>
</organism>
<evidence type="ECO:0000256" key="5">
    <source>
        <dbReference type="ARBA" id="ARBA00023251"/>
    </source>
</evidence>
<evidence type="ECO:0000313" key="9">
    <source>
        <dbReference type="Proteomes" id="UP001500416"/>
    </source>
</evidence>
<keyword evidence="6" id="KW-0472">Membrane</keyword>
<keyword evidence="6" id="KW-0812">Transmembrane</keyword>
<dbReference type="InterPro" id="IPR027417">
    <property type="entry name" value="P-loop_NTPase"/>
</dbReference>
<dbReference type="SUPFAM" id="SSF52540">
    <property type="entry name" value="P-loop containing nucleoside triphosphate hydrolases"/>
    <property type="match status" value="1"/>
</dbReference>
<evidence type="ECO:0000256" key="6">
    <source>
        <dbReference type="SAM" id="Phobius"/>
    </source>
</evidence>
<sequence>MPGVGGPCRERAAPAHPGGMAAALVVEGLRKRYGHLTAVDGVGFEVAEGEIFGIIGPNGSGKTTTAECAQGPRRPDSGLVRVFGIDPHERSGGWRDWRAPSTLAFAAVGVFPGAVLPTARAAQGIGVLLWFIMLMISGGGPPPEVLSSTLRRVGDFTPLRHPRVALQDAWLGRGVNWAETLVLLAVLVGCAGAALPALRRRS</sequence>
<accession>A0ABN0UH61</accession>
<feature type="transmembrane region" description="Helical" evidence="6">
    <location>
        <begin position="103"/>
        <end position="136"/>
    </location>
</feature>
<reference evidence="8 9" key="1">
    <citation type="journal article" date="2019" name="Int. J. Syst. Evol. Microbiol.">
        <title>The Global Catalogue of Microorganisms (GCM) 10K type strain sequencing project: providing services to taxonomists for standard genome sequencing and annotation.</title>
        <authorList>
            <consortium name="The Broad Institute Genomics Platform"/>
            <consortium name="The Broad Institute Genome Sequencing Center for Infectious Disease"/>
            <person name="Wu L."/>
            <person name="Ma J."/>
        </authorList>
    </citation>
    <scope>NUCLEOTIDE SEQUENCE [LARGE SCALE GENOMIC DNA]</scope>
    <source>
        <strain evidence="8 9">JCM 3380</strain>
    </source>
</reference>
<protein>
    <recommendedName>
        <fullName evidence="7">ABC transporter domain-containing protein</fullName>
    </recommendedName>
</protein>
<name>A0ABN0UH61_9PSEU</name>
<evidence type="ECO:0000313" key="8">
    <source>
        <dbReference type="EMBL" id="GAA0250378.1"/>
    </source>
</evidence>
<keyword evidence="3" id="KW-0547">Nucleotide-binding</keyword>
<evidence type="ECO:0000259" key="7">
    <source>
        <dbReference type="Pfam" id="PF00005"/>
    </source>
</evidence>
<comment type="subcellular location">
    <subcellularLocation>
        <location evidence="1">Cell membrane</location>
        <topology evidence="1">Peripheral membrane protein</topology>
    </subcellularLocation>
</comment>
<evidence type="ECO:0000256" key="1">
    <source>
        <dbReference type="ARBA" id="ARBA00004202"/>
    </source>
</evidence>
<dbReference type="PANTHER" id="PTHR42711:SF16">
    <property type="entry name" value="ABC TRANSPORTER ATP-BINDING PROTEIN"/>
    <property type="match status" value="1"/>
</dbReference>
<dbReference type="PANTHER" id="PTHR42711">
    <property type="entry name" value="ABC TRANSPORTER ATP-BINDING PROTEIN"/>
    <property type="match status" value="1"/>
</dbReference>
<dbReference type="EMBL" id="BAAABU010000018">
    <property type="protein sequence ID" value="GAA0250378.1"/>
    <property type="molecule type" value="Genomic_DNA"/>
</dbReference>
<keyword evidence="5" id="KW-0046">Antibiotic resistance</keyword>
<gene>
    <name evidence="8" type="ORF">GCM10010492_58170</name>
</gene>
<evidence type="ECO:0000256" key="3">
    <source>
        <dbReference type="ARBA" id="ARBA00022741"/>
    </source>
</evidence>
<evidence type="ECO:0000256" key="2">
    <source>
        <dbReference type="ARBA" id="ARBA00022448"/>
    </source>
</evidence>
<dbReference type="Pfam" id="PF00005">
    <property type="entry name" value="ABC_tran"/>
    <property type="match status" value="1"/>
</dbReference>
<dbReference type="Gene3D" id="3.40.50.300">
    <property type="entry name" value="P-loop containing nucleotide triphosphate hydrolases"/>
    <property type="match status" value="1"/>
</dbReference>
<comment type="caution">
    <text evidence="8">The sequence shown here is derived from an EMBL/GenBank/DDBJ whole genome shotgun (WGS) entry which is preliminary data.</text>
</comment>
<dbReference type="InterPro" id="IPR003439">
    <property type="entry name" value="ABC_transporter-like_ATP-bd"/>
</dbReference>
<keyword evidence="6" id="KW-1133">Transmembrane helix</keyword>
<keyword evidence="9" id="KW-1185">Reference proteome</keyword>
<dbReference type="Proteomes" id="UP001500416">
    <property type="component" value="Unassembled WGS sequence"/>
</dbReference>
<proteinExistence type="predicted"/>
<evidence type="ECO:0000256" key="4">
    <source>
        <dbReference type="ARBA" id="ARBA00022840"/>
    </source>
</evidence>
<feature type="domain" description="ABC transporter" evidence="7">
    <location>
        <begin position="40"/>
        <end position="111"/>
    </location>
</feature>
<keyword evidence="2" id="KW-0813">Transport</keyword>
<feature type="transmembrane region" description="Helical" evidence="6">
    <location>
        <begin position="180"/>
        <end position="198"/>
    </location>
</feature>
<keyword evidence="4" id="KW-0067">ATP-binding</keyword>